<dbReference type="Pfam" id="PF08208">
    <property type="entry name" value="RNA_polI_A34"/>
    <property type="match status" value="1"/>
</dbReference>
<protein>
    <submittedName>
        <fullName evidence="2">Uncharacterized protein</fullName>
    </submittedName>
</protein>
<dbReference type="Gene3D" id="6.20.250.70">
    <property type="match status" value="1"/>
</dbReference>
<feature type="region of interest" description="Disordered" evidence="1">
    <location>
        <begin position="290"/>
        <end position="384"/>
    </location>
</feature>
<feature type="compositionally biased region" description="Basic and acidic residues" evidence="1">
    <location>
        <begin position="191"/>
        <end position="203"/>
    </location>
</feature>
<accession>A0AA39R9P3</accession>
<comment type="caution">
    <text evidence="2">The sequence shown here is derived from an EMBL/GenBank/DDBJ whole genome shotgun (WGS) entry which is preliminary data.</text>
</comment>
<keyword evidence="3" id="KW-1185">Reference proteome</keyword>
<dbReference type="Proteomes" id="UP001166286">
    <property type="component" value="Unassembled WGS sequence"/>
</dbReference>
<feature type="region of interest" description="Disordered" evidence="1">
    <location>
        <begin position="162"/>
        <end position="265"/>
    </location>
</feature>
<feature type="compositionally biased region" description="Basic and acidic residues" evidence="1">
    <location>
        <begin position="244"/>
        <end position="254"/>
    </location>
</feature>
<evidence type="ECO:0000313" key="3">
    <source>
        <dbReference type="Proteomes" id="UP001166286"/>
    </source>
</evidence>
<evidence type="ECO:0000313" key="2">
    <source>
        <dbReference type="EMBL" id="KAK0517457.1"/>
    </source>
</evidence>
<dbReference type="InterPro" id="IPR013240">
    <property type="entry name" value="DNA-dir_RNA_pol1_su_RPA34"/>
</dbReference>
<feature type="compositionally biased region" description="Polar residues" evidence="1">
    <location>
        <begin position="338"/>
        <end position="350"/>
    </location>
</feature>
<sequence length="384" mass="42152">MNMFSPTNLAGKEIWHITAPSSVPISSIKEVSQQSILSRSSILTYKGSDYGLIPNSGTEEALLLPSAEDNDYKSHNAATIRSLHLEQIVSLPHHVFSPAKSSNQSAPIPQAYKRAPRAQPEGLKMRYHPFGVVDISDDDLPSKDVPKVPQFRVPVAVDATPAEKRKRVSIDHGAQSPTVSFSKAKSKKAKVRQEANVNEHDDVMDVDTVEQPASRKEDPSKAKTNGISENYTPQSTKSKKTKPKATDKKPDHPLHQSATSQSLLPADIAEKAEIIMPEEVVTTGASAIEITASEEKKLKRKRRKEAAKAAETESVAKADIDVEMRDAESPSREAATPGKSTAQKDANATNGEMDEVEATPQETKEERRKRKEEKKKRKREAGEV</sequence>
<reference evidence="2" key="1">
    <citation type="submission" date="2023-03" db="EMBL/GenBank/DDBJ databases">
        <title>Complete genome of Cladonia borealis.</title>
        <authorList>
            <person name="Park H."/>
        </authorList>
    </citation>
    <scope>NUCLEOTIDE SEQUENCE</scope>
    <source>
        <strain evidence="2">ANT050790</strain>
    </source>
</reference>
<gene>
    <name evidence="2" type="ORF">JMJ35_000612</name>
</gene>
<feature type="compositionally biased region" description="Basic and acidic residues" evidence="1">
    <location>
        <begin position="306"/>
        <end position="331"/>
    </location>
</feature>
<dbReference type="PANTHER" id="PTHR28155:SF1">
    <property type="entry name" value="DNA-DIRECTED RNA POLYMERASE I SUBUNIT RPA34.5-DOMAIN-CONTAINING PROTEIN"/>
    <property type="match status" value="1"/>
</dbReference>
<name>A0AA39R9P3_9LECA</name>
<proteinExistence type="predicted"/>
<feature type="compositionally biased region" description="Polar residues" evidence="1">
    <location>
        <begin position="222"/>
        <end position="231"/>
    </location>
</feature>
<dbReference type="EMBL" id="JAFEKC020000001">
    <property type="protein sequence ID" value="KAK0517457.1"/>
    <property type="molecule type" value="Genomic_DNA"/>
</dbReference>
<dbReference type="AlphaFoldDB" id="A0AA39R9P3"/>
<dbReference type="GO" id="GO:0006360">
    <property type="term" value="P:transcription by RNA polymerase I"/>
    <property type="evidence" value="ECO:0007669"/>
    <property type="project" value="InterPro"/>
</dbReference>
<dbReference type="PANTHER" id="PTHR28155">
    <property type="entry name" value="ACR243WP"/>
    <property type="match status" value="1"/>
</dbReference>
<evidence type="ECO:0000256" key="1">
    <source>
        <dbReference type="SAM" id="MobiDB-lite"/>
    </source>
</evidence>
<organism evidence="2 3">
    <name type="scientific">Cladonia borealis</name>
    <dbReference type="NCBI Taxonomy" id="184061"/>
    <lineage>
        <taxon>Eukaryota</taxon>
        <taxon>Fungi</taxon>
        <taxon>Dikarya</taxon>
        <taxon>Ascomycota</taxon>
        <taxon>Pezizomycotina</taxon>
        <taxon>Lecanoromycetes</taxon>
        <taxon>OSLEUM clade</taxon>
        <taxon>Lecanoromycetidae</taxon>
        <taxon>Lecanorales</taxon>
        <taxon>Lecanorineae</taxon>
        <taxon>Cladoniaceae</taxon>
        <taxon>Cladonia</taxon>
    </lineage>
</organism>
<dbReference type="InterPro" id="IPR053263">
    <property type="entry name" value="Euk_RPA34_RNAP_subunit"/>
</dbReference>
<feature type="compositionally biased region" description="Basic residues" evidence="1">
    <location>
        <begin position="367"/>
        <end position="384"/>
    </location>
</feature>